<evidence type="ECO:0000313" key="3">
    <source>
        <dbReference type="Proteomes" id="UP001153404"/>
    </source>
</evidence>
<keyword evidence="3" id="KW-1185">Reference proteome</keyword>
<dbReference type="EMBL" id="JAPDIA010000003">
    <property type="protein sequence ID" value="MDG0809022.1"/>
    <property type="molecule type" value="Genomic_DNA"/>
</dbReference>
<dbReference type="Proteomes" id="UP001153404">
    <property type="component" value="Unassembled WGS sequence"/>
</dbReference>
<accession>A0A9X4QSW3</accession>
<sequence length="138" mass="14938">MGRAWRKMRTLAVVVFALSLLLNGNLNPLSAAPEAPESESSAYDPLDFLRSASLAEQSVTQTVKVAEIETPASDDSLPPVDPNPSLGVAAAADWSQGEVQMRWELAAYDEIEIRWDALTIPDPNDPNQRIPAEGGRPL</sequence>
<evidence type="ECO:0000313" key="2">
    <source>
        <dbReference type="EMBL" id="MDG0809022.1"/>
    </source>
</evidence>
<proteinExistence type="predicted"/>
<gene>
    <name evidence="2" type="ORF">OMP40_06265</name>
</gene>
<dbReference type="AlphaFoldDB" id="A0A9X4QSW3"/>
<organism evidence="2 3">
    <name type="scientific">Cohnella rhizosphaerae</name>
    <dbReference type="NCBI Taxonomy" id="1457232"/>
    <lineage>
        <taxon>Bacteria</taxon>
        <taxon>Bacillati</taxon>
        <taxon>Bacillota</taxon>
        <taxon>Bacilli</taxon>
        <taxon>Bacillales</taxon>
        <taxon>Paenibacillaceae</taxon>
        <taxon>Cohnella</taxon>
    </lineage>
</organism>
<reference evidence="2" key="1">
    <citation type="submission" date="2022-10" db="EMBL/GenBank/DDBJ databases">
        <title>Comparative genomic analysis of Cohnella hashimotonis sp. nov., isolated from the International Space Station.</title>
        <authorList>
            <person name="Simpson A."/>
            <person name="Venkateswaran K."/>
        </authorList>
    </citation>
    <scope>NUCLEOTIDE SEQUENCE</scope>
    <source>
        <strain evidence="2">DSM 28161</strain>
    </source>
</reference>
<evidence type="ECO:0000256" key="1">
    <source>
        <dbReference type="SAM" id="MobiDB-lite"/>
    </source>
</evidence>
<feature type="region of interest" description="Disordered" evidence="1">
    <location>
        <begin position="119"/>
        <end position="138"/>
    </location>
</feature>
<comment type="caution">
    <text evidence="2">The sequence shown here is derived from an EMBL/GenBank/DDBJ whole genome shotgun (WGS) entry which is preliminary data.</text>
</comment>
<name>A0A9X4QSW3_9BACL</name>
<dbReference type="RefSeq" id="WP_277530051.1">
    <property type="nucleotide sequence ID" value="NZ_JAPDIA010000003.1"/>
</dbReference>
<protein>
    <submittedName>
        <fullName evidence="2">Uncharacterized protein</fullName>
    </submittedName>
</protein>